<evidence type="ECO:0000256" key="5">
    <source>
        <dbReference type="ARBA" id="ARBA00022840"/>
    </source>
</evidence>
<dbReference type="InterPro" id="IPR000623">
    <property type="entry name" value="Shikimate_kinase/TSH1"/>
</dbReference>
<dbReference type="GO" id="GO:0005524">
    <property type="term" value="F:ATP binding"/>
    <property type="evidence" value="ECO:0007669"/>
    <property type="project" value="UniProtKB-KW"/>
</dbReference>
<evidence type="ECO:0000256" key="4">
    <source>
        <dbReference type="ARBA" id="ARBA00022777"/>
    </source>
</evidence>
<evidence type="ECO:0000256" key="3">
    <source>
        <dbReference type="ARBA" id="ARBA00022741"/>
    </source>
</evidence>
<accession>A0A6J5YMQ2</accession>
<dbReference type="InterPro" id="IPR027417">
    <property type="entry name" value="P-loop_NTPase"/>
</dbReference>
<dbReference type="PANTHER" id="PTHR21087:SF16">
    <property type="entry name" value="SHIKIMATE KINASE 1, CHLOROPLASTIC"/>
    <property type="match status" value="1"/>
</dbReference>
<reference evidence="7" key="1">
    <citation type="submission" date="2020-05" db="EMBL/GenBank/DDBJ databases">
        <authorList>
            <person name="Chiriac C."/>
            <person name="Salcher M."/>
            <person name="Ghai R."/>
            <person name="Kavagutti S V."/>
        </authorList>
    </citation>
    <scope>NUCLEOTIDE SEQUENCE</scope>
</reference>
<keyword evidence="6" id="KW-0057">Aromatic amino acid biosynthesis</keyword>
<dbReference type="GO" id="GO:0005829">
    <property type="term" value="C:cytosol"/>
    <property type="evidence" value="ECO:0007669"/>
    <property type="project" value="TreeGrafter"/>
</dbReference>
<dbReference type="PRINTS" id="PR01100">
    <property type="entry name" value="SHIKIMTKNASE"/>
</dbReference>
<keyword evidence="2" id="KW-0808">Transferase</keyword>
<dbReference type="SUPFAM" id="SSF52540">
    <property type="entry name" value="P-loop containing nucleoside triphosphate hydrolases"/>
    <property type="match status" value="1"/>
</dbReference>
<dbReference type="PANTHER" id="PTHR21087">
    <property type="entry name" value="SHIKIMATE KINASE"/>
    <property type="match status" value="1"/>
</dbReference>
<evidence type="ECO:0000256" key="6">
    <source>
        <dbReference type="ARBA" id="ARBA00023141"/>
    </source>
</evidence>
<name>A0A6J5YMQ2_9ZZZZ</name>
<keyword evidence="4" id="KW-0418">Kinase</keyword>
<evidence type="ECO:0000256" key="2">
    <source>
        <dbReference type="ARBA" id="ARBA00022679"/>
    </source>
</evidence>
<dbReference type="GO" id="GO:0008652">
    <property type="term" value="P:amino acid biosynthetic process"/>
    <property type="evidence" value="ECO:0007669"/>
    <property type="project" value="UniProtKB-KW"/>
</dbReference>
<protein>
    <submittedName>
        <fullName evidence="7">Unannotated protein</fullName>
    </submittedName>
</protein>
<sequence length="168" mass="18110">MAPRAIFIGPMGSGKTTIGKAVANSLGATFRDTDAIIEELEEMPVSQIFIDKGEDYFRAIEKKVLRDELLSDGSVLALGGGAPISVDAQSALKVSAAPVVYLDISLASVAPRIGFNRDRPLLLHNPRGQWQTLMEARRPIYESIANFVIDVNGKSQKEIVSEVIGVLS</sequence>
<keyword evidence="5" id="KW-0067">ATP-binding</keyword>
<evidence type="ECO:0000313" key="7">
    <source>
        <dbReference type="EMBL" id="CAB4330182.1"/>
    </source>
</evidence>
<dbReference type="InterPro" id="IPR031322">
    <property type="entry name" value="Shikimate/glucono_kinase"/>
</dbReference>
<dbReference type="EMBL" id="CAESAG010000005">
    <property type="protein sequence ID" value="CAB4330182.1"/>
    <property type="molecule type" value="Genomic_DNA"/>
</dbReference>
<dbReference type="Gene3D" id="3.40.50.300">
    <property type="entry name" value="P-loop containing nucleotide triphosphate hydrolases"/>
    <property type="match status" value="1"/>
</dbReference>
<gene>
    <name evidence="7" type="ORF">UFOPK4080_00098</name>
</gene>
<evidence type="ECO:0000256" key="1">
    <source>
        <dbReference type="ARBA" id="ARBA00022605"/>
    </source>
</evidence>
<organism evidence="7">
    <name type="scientific">freshwater metagenome</name>
    <dbReference type="NCBI Taxonomy" id="449393"/>
    <lineage>
        <taxon>unclassified sequences</taxon>
        <taxon>metagenomes</taxon>
        <taxon>ecological metagenomes</taxon>
    </lineage>
</organism>
<dbReference type="GO" id="GO:0009073">
    <property type="term" value="P:aromatic amino acid family biosynthetic process"/>
    <property type="evidence" value="ECO:0007669"/>
    <property type="project" value="UniProtKB-KW"/>
</dbReference>
<keyword evidence="3" id="KW-0547">Nucleotide-binding</keyword>
<dbReference type="HAMAP" id="MF_00109">
    <property type="entry name" value="Shikimate_kinase"/>
    <property type="match status" value="1"/>
</dbReference>
<dbReference type="GO" id="GO:0004765">
    <property type="term" value="F:shikimate kinase activity"/>
    <property type="evidence" value="ECO:0007669"/>
    <property type="project" value="TreeGrafter"/>
</dbReference>
<dbReference type="AlphaFoldDB" id="A0A6J5YMQ2"/>
<dbReference type="CDD" id="cd00464">
    <property type="entry name" value="SK"/>
    <property type="match status" value="1"/>
</dbReference>
<keyword evidence="1" id="KW-0028">Amino-acid biosynthesis</keyword>
<dbReference type="Pfam" id="PF01202">
    <property type="entry name" value="SKI"/>
    <property type="match status" value="1"/>
</dbReference>
<proteinExistence type="inferred from homology"/>